<dbReference type="PROSITE" id="PS00107">
    <property type="entry name" value="PROTEIN_KINASE_ATP"/>
    <property type="match status" value="1"/>
</dbReference>
<dbReference type="Pfam" id="PF21990">
    <property type="entry name" value="SH2_1"/>
    <property type="match status" value="1"/>
</dbReference>
<keyword evidence="6 10" id="KW-0067">ATP-binding</keyword>
<feature type="domain" description="FERM" evidence="13">
    <location>
        <begin position="37"/>
        <end position="422"/>
    </location>
</feature>
<evidence type="ECO:0000259" key="13">
    <source>
        <dbReference type="PROSITE" id="PS50057"/>
    </source>
</evidence>
<dbReference type="SUPFAM" id="SSF55550">
    <property type="entry name" value="SH2 domain"/>
    <property type="match status" value="1"/>
</dbReference>
<dbReference type="InterPro" id="IPR019748">
    <property type="entry name" value="FERM_central"/>
</dbReference>
<reference evidence="15" key="1">
    <citation type="submission" date="2025-08" db="UniProtKB">
        <authorList>
            <consortium name="RefSeq"/>
        </authorList>
    </citation>
    <scope>IDENTIFICATION</scope>
    <source>
        <strain evidence="15">14028-0561.14</strain>
        <tissue evidence="15">Whole fly</tissue>
    </source>
</reference>
<dbReference type="GO" id="GO:0004715">
    <property type="term" value="F:non-membrane spanning protein tyrosine kinase activity"/>
    <property type="evidence" value="ECO:0007669"/>
    <property type="project" value="UniProtKB-EC"/>
</dbReference>
<keyword evidence="8" id="KW-0829">Tyrosine-protein kinase</keyword>
<accession>A0A6P4IHI6</accession>
<evidence type="ECO:0000256" key="4">
    <source>
        <dbReference type="ARBA" id="ARBA00022741"/>
    </source>
</evidence>
<dbReference type="GO" id="GO:0035556">
    <property type="term" value="P:intracellular signal transduction"/>
    <property type="evidence" value="ECO:0007669"/>
    <property type="project" value="TreeGrafter"/>
</dbReference>
<dbReference type="GO" id="GO:0005126">
    <property type="term" value="F:cytokine receptor binding"/>
    <property type="evidence" value="ECO:0007669"/>
    <property type="project" value="TreeGrafter"/>
</dbReference>
<dbReference type="InterPro" id="IPR000299">
    <property type="entry name" value="FERM_domain"/>
</dbReference>
<gene>
    <name evidence="15" type="primary">hop</name>
</gene>
<evidence type="ECO:0000256" key="3">
    <source>
        <dbReference type="ARBA" id="ARBA00022737"/>
    </source>
</evidence>
<dbReference type="InterPro" id="IPR051286">
    <property type="entry name" value="JAK"/>
</dbReference>
<sequence length="1196" mass="136836">MDDCSSGRTSLADSASLTNASMRSGASSSQSVNTNDGTIRVWNYKSNDYEHFYPTMTCEDIRTAMCRLLGIAPTAQLLYGIREHATSRRPSPLVRLDLTWVMPGERLHCQLTYCFRMRFRVPELDSQLDVIDLRSHDFLYSQMRYDLLHELISEIKYPDNKDKSTGLAVIDMMVDRLEQSPEEQLERSIEKNYKMYLPPSLWRAHSFFVGNKIREVFRNLSANSPSLERLKWHYVHQVSHLAPTYMTEQYTVTVQCLPNEDLPMGGGVFGSGHLRSVVSSSTSTLASTESSSTVSTLTTNNPNNPSTNGGSPNASISGSSGKKSKRRTTSTTGIDVYVRVFPHDSAEPGLKVARVTSEATLKWILLGRIEDIFMISKINSTNVRLEVVGLPKGYEMQFQNEKEMKSFISYLSIYKRMSSKWMQDLCHSYRTPSLAELDSLHCHGPIGGAYSLMKLHEHNNKCGSYIIRECDREYNVYYIDIITKIIGKDTPHQRCKTETFRIVRKDSQWKLNINNNEHTLNSPEEVARFIQAEVTERIRIPASMYDTPPLLLLLLPKNLKAKKTDLQLSEAELQRRNPQIFNPKTDLQWYPDSISLGDDGMMFTMRGDWIQQSPVKDVSVTMKMMKSDGNFMEFFRLAQSWTLIQSPQFLKLYGLTLSDPYTMVMEYPRYGALNKFLYTTRDISMDCLLDLMQGLVRGMHYLEDNKIIHNYIRCSNLYVTKYDPGSGGREPVLDAKISDPGYPRPYRESDSPWIPTKYYRNLQAAKKDLATQLWAFATTTYEIFTRCRKDLRQLTQADLQRQRLLDGNILPLLDPDICPPPIFETIMDGWSEDPTKRFKHHDIFSRLVSIKSILKGGAYHTPSLAMNGTGEAEDGESVHELHVDNIFPSADMLMVVELNDCRLLYCESDKIGEGNFGVVYRGHLEYYDKERPRERVAVKKLKAMQVSMNDFKREMQIMRTLDHPNVVKFKYWSESLTSIVMEFLFASFKTYLGLESPKLNNARLIGYALDIAHGMKYLSDMGLIHRDLSTRNVLVDRTSGKDCLKISDFGLAQFANSDGYYLAQNNRELPIMWYSPEALATNKFSSYSDVWSYGVTLFETFSIGGEPILEPVEPSETFLNRLLRGDRLPRPSTNCPEFIYDLMLMCWHITPKSRPSFATIVELISREVGVNVFPLGDQQQPHPHQQLPPNMEGGGE</sequence>
<dbReference type="PROSITE" id="PS50011">
    <property type="entry name" value="PROTEIN_KINASE_DOM"/>
    <property type="match status" value="2"/>
</dbReference>
<feature type="region of interest" description="Disordered" evidence="11">
    <location>
        <begin position="288"/>
        <end position="329"/>
    </location>
</feature>
<keyword evidence="5 15" id="KW-0418">Kinase</keyword>
<dbReference type="InterPro" id="IPR017441">
    <property type="entry name" value="Protein_kinase_ATP_BS"/>
</dbReference>
<dbReference type="PANTHER" id="PTHR45807">
    <property type="entry name" value="TYROSINE-PROTEIN KINASE HOPSCOTCH"/>
    <property type="match status" value="1"/>
</dbReference>
<dbReference type="CDD" id="cd09921">
    <property type="entry name" value="SH2_Jak_family"/>
    <property type="match status" value="1"/>
</dbReference>
<dbReference type="InterPro" id="IPR019749">
    <property type="entry name" value="Band_41_domain"/>
</dbReference>
<keyword evidence="7" id="KW-0727">SH2 domain</keyword>
<feature type="binding site" evidence="10">
    <location>
        <position position="940"/>
    </location>
    <ligand>
        <name>ATP</name>
        <dbReference type="ChEBI" id="CHEBI:30616"/>
    </ligand>
</feature>
<dbReference type="OrthoDB" id="1915767at2759"/>
<feature type="region of interest" description="Disordered" evidence="11">
    <location>
        <begin position="1175"/>
        <end position="1196"/>
    </location>
</feature>
<evidence type="ECO:0000256" key="10">
    <source>
        <dbReference type="PROSITE-ProRule" id="PRU10141"/>
    </source>
</evidence>
<dbReference type="GO" id="GO:0007259">
    <property type="term" value="P:cell surface receptor signaling pathway via JAK-STAT"/>
    <property type="evidence" value="ECO:0007669"/>
    <property type="project" value="TreeGrafter"/>
</dbReference>
<proteinExistence type="predicted"/>
<dbReference type="CDD" id="cd14473">
    <property type="entry name" value="FERM_B-lobe"/>
    <property type="match status" value="1"/>
</dbReference>
<dbReference type="Proteomes" id="UP001652661">
    <property type="component" value="Chromosome X"/>
</dbReference>
<keyword evidence="2" id="KW-0808">Transferase</keyword>
<name>A0A6P4IHI6_DROKI</name>
<feature type="domain" description="Protein kinase" evidence="12">
    <location>
        <begin position="590"/>
        <end position="854"/>
    </location>
</feature>
<keyword evidence="14" id="KW-1185">Reference proteome</keyword>
<dbReference type="OMA" id="FLPRCMR"/>
<dbReference type="GO" id="GO:0019221">
    <property type="term" value="P:cytokine-mediated signaling pathway"/>
    <property type="evidence" value="ECO:0007669"/>
    <property type="project" value="TreeGrafter"/>
</dbReference>
<evidence type="ECO:0000313" key="14">
    <source>
        <dbReference type="Proteomes" id="UP001652661"/>
    </source>
</evidence>
<dbReference type="GO" id="GO:0002009">
    <property type="term" value="P:morphogenesis of an epithelium"/>
    <property type="evidence" value="ECO:0007669"/>
    <property type="project" value="UniProtKB-ARBA"/>
</dbReference>
<evidence type="ECO:0000256" key="8">
    <source>
        <dbReference type="ARBA" id="ARBA00023137"/>
    </source>
</evidence>
<dbReference type="Pfam" id="PF07714">
    <property type="entry name" value="PK_Tyr_Ser-Thr"/>
    <property type="match status" value="2"/>
</dbReference>
<evidence type="ECO:0000256" key="6">
    <source>
        <dbReference type="ARBA" id="ARBA00022840"/>
    </source>
</evidence>
<dbReference type="AlphaFoldDB" id="A0A6P4IHI6"/>
<keyword evidence="3" id="KW-0677">Repeat</keyword>
<dbReference type="GO" id="GO:0005524">
    <property type="term" value="F:ATP binding"/>
    <property type="evidence" value="ECO:0007669"/>
    <property type="project" value="UniProtKB-UniRule"/>
</dbReference>
<dbReference type="SUPFAM" id="SSF56112">
    <property type="entry name" value="Protein kinase-like (PK-like)"/>
    <property type="match status" value="2"/>
</dbReference>
<dbReference type="InterPro" id="IPR036860">
    <property type="entry name" value="SH2_dom_sf"/>
</dbReference>
<evidence type="ECO:0000256" key="1">
    <source>
        <dbReference type="ARBA" id="ARBA00022553"/>
    </source>
</evidence>
<dbReference type="Gene3D" id="1.10.510.10">
    <property type="entry name" value="Transferase(Phosphotransferase) domain 1"/>
    <property type="match status" value="2"/>
</dbReference>
<organism evidence="14 15">
    <name type="scientific">Drosophila kikkawai</name>
    <name type="common">Fruit fly</name>
    <dbReference type="NCBI Taxonomy" id="30033"/>
    <lineage>
        <taxon>Eukaryota</taxon>
        <taxon>Metazoa</taxon>
        <taxon>Ecdysozoa</taxon>
        <taxon>Arthropoda</taxon>
        <taxon>Hexapoda</taxon>
        <taxon>Insecta</taxon>
        <taxon>Pterygota</taxon>
        <taxon>Neoptera</taxon>
        <taxon>Endopterygota</taxon>
        <taxon>Diptera</taxon>
        <taxon>Brachycera</taxon>
        <taxon>Muscomorpha</taxon>
        <taxon>Ephydroidea</taxon>
        <taxon>Drosophilidae</taxon>
        <taxon>Drosophila</taxon>
        <taxon>Sophophora</taxon>
    </lineage>
</organism>
<evidence type="ECO:0000256" key="11">
    <source>
        <dbReference type="SAM" id="MobiDB-lite"/>
    </source>
</evidence>
<evidence type="ECO:0000313" key="15">
    <source>
        <dbReference type="RefSeq" id="XP_017023104.1"/>
    </source>
</evidence>
<evidence type="ECO:0000256" key="5">
    <source>
        <dbReference type="ARBA" id="ARBA00022777"/>
    </source>
</evidence>
<feature type="compositionally biased region" description="Low complexity" evidence="11">
    <location>
        <begin position="288"/>
        <end position="321"/>
    </location>
</feature>
<evidence type="ECO:0000256" key="2">
    <source>
        <dbReference type="ARBA" id="ARBA00022679"/>
    </source>
</evidence>
<evidence type="ECO:0000259" key="12">
    <source>
        <dbReference type="PROSITE" id="PS50011"/>
    </source>
</evidence>
<keyword evidence="4 10" id="KW-0547">Nucleotide-binding</keyword>
<dbReference type="SMART" id="SM00295">
    <property type="entry name" value="B41"/>
    <property type="match status" value="1"/>
</dbReference>
<evidence type="ECO:0000256" key="7">
    <source>
        <dbReference type="ARBA" id="ARBA00022999"/>
    </source>
</evidence>
<dbReference type="InterPro" id="IPR008266">
    <property type="entry name" value="Tyr_kinase_AS"/>
</dbReference>
<dbReference type="RefSeq" id="XP_017023104.1">
    <property type="nucleotide sequence ID" value="XM_017167615.3"/>
</dbReference>
<keyword evidence="1" id="KW-0597">Phosphoprotein</keyword>
<dbReference type="GO" id="GO:0030182">
    <property type="term" value="P:neuron differentiation"/>
    <property type="evidence" value="ECO:0007669"/>
    <property type="project" value="UniProtKB-ARBA"/>
</dbReference>
<dbReference type="InterPro" id="IPR000719">
    <property type="entry name" value="Prot_kinase_dom"/>
</dbReference>
<dbReference type="PROSITE" id="PS50057">
    <property type="entry name" value="FERM_3"/>
    <property type="match status" value="1"/>
</dbReference>
<dbReference type="PANTHER" id="PTHR45807:SF7">
    <property type="entry name" value="TYROSINE-PROTEIN KINASE HOPSCOTCH"/>
    <property type="match status" value="1"/>
</dbReference>
<comment type="catalytic activity">
    <reaction evidence="9">
        <text>L-tyrosyl-[protein] + ATP = O-phospho-L-tyrosyl-[protein] + ADP + H(+)</text>
        <dbReference type="Rhea" id="RHEA:10596"/>
        <dbReference type="Rhea" id="RHEA-COMP:10136"/>
        <dbReference type="Rhea" id="RHEA-COMP:20101"/>
        <dbReference type="ChEBI" id="CHEBI:15378"/>
        <dbReference type="ChEBI" id="CHEBI:30616"/>
        <dbReference type="ChEBI" id="CHEBI:46858"/>
        <dbReference type="ChEBI" id="CHEBI:61978"/>
        <dbReference type="ChEBI" id="CHEBI:456216"/>
        <dbReference type="EC" id="2.7.10.2"/>
    </reaction>
</comment>
<dbReference type="GO" id="GO:0009887">
    <property type="term" value="P:animal organ morphogenesis"/>
    <property type="evidence" value="ECO:0007669"/>
    <property type="project" value="UniProtKB-ARBA"/>
</dbReference>
<evidence type="ECO:0000256" key="9">
    <source>
        <dbReference type="ARBA" id="ARBA00051245"/>
    </source>
</evidence>
<dbReference type="PROSITE" id="PS00109">
    <property type="entry name" value="PROTEIN_KINASE_TYR"/>
    <property type="match status" value="1"/>
</dbReference>
<feature type="domain" description="Protein kinase" evidence="12">
    <location>
        <begin position="905"/>
        <end position="1174"/>
    </location>
</feature>
<dbReference type="InterPro" id="IPR001245">
    <property type="entry name" value="Ser-Thr/Tyr_kinase_cat_dom"/>
</dbReference>
<dbReference type="GO" id="GO:0005829">
    <property type="term" value="C:cytosol"/>
    <property type="evidence" value="ECO:0007669"/>
    <property type="project" value="TreeGrafter"/>
</dbReference>
<dbReference type="InterPro" id="IPR011009">
    <property type="entry name" value="Kinase-like_dom_sf"/>
</dbReference>
<dbReference type="InterPro" id="IPR000980">
    <property type="entry name" value="SH2"/>
</dbReference>
<feature type="compositionally biased region" description="Low complexity" evidence="11">
    <location>
        <begin position="1175"/>
        <end position="1189"/>
    </location>
</feature>
<dbReference type="GO" id="GO:0071944">
    <property type="term" value="C:cell periphery"/>
    <property type="evidence" value="ECO:0007669"/>
    <property type="project" value="UniProtKB-ARBA"/>
</dbReference>
<protein>
    <submittedName>
        <fullName evidence="15">Tyrosine-protein kinase hopscotch</fullName>
    </submittedName>
</protein>